<reference evidence="1" key="3">
    <citation type="submission" date="2010-09" db="EMBL/GenBank/DDBJ databases">
        <title>Annotation of Gaeumannomyces graminis var. tritici R3-111a-1.</title>
        <authorList>
            <consortium name="The Broad Institute Genome Sequencing Platform"/>
            <person name="Ma L.-J."/>
            <person name="Dead R."/>
            <person name="Young S.K."/>
            <person name="Zeng Q."/>
            <person name="Gargeya S."/>
            <person name="Fitzgerald M."/>
            <person name="Haas B."/>
            <person name="Abouelleil A."/>
            <person name="Alvarado L."/>
            <person name="Arachchi H.M."/>
            <person name="Berlin A."/>
            <person name="Brown A."/>
            <person name="Chapman S.B."/>
            <person name="Chen Z."/>
            <person name="Dunbar C."/>
            <person name="Freedman E."/>
            <person name="Gearin G."/>
            <person name="Gellesch M."/>
            <person name="Goldberg J."/>
            <person name="Griggs A."/>
            <person name="Gujja S."/>
            <person name="Heiman D."/>
            <person name="Howarth C."/>
            <person name="Larson L."/>
            <person name="Lui A."/>
            <person name="MacDonald P.J.P."/>
            <person name="Mehta T."/>
            <person name="Montmayeur A."/>
            <person name="Murphy C."/>
            <person name="Neiman D."/>
            <person name="Pearson M."/>
            <person name="Priest M."/>
            <person name="Roberts A."/>
            <person name="Saif S."/>
            <person name="Shea T."/>
            <person name="Shenoy N."/>
            <person name="Sisk P."/>
            <person name="Stolte C."/>
            <person name="Sykes S."/>
            <person name="Yandava C."/>
            <person name="Wortman J."/>
            <person name="Nusbaum C."/>
            <person name="Birren B."/>
        </authorList>
    </citation>
    <scope>NUCLEOTIDE SEQUENCE</scope>
    <source>
        <strain evidence="1">R3-111a-1</strain>
    </source>
</reference>
<dbReference type="EnsemblFungi" id="EJT76540">
    <property type="protein sequence ID" value="EJT76540"/>
    <property type="gene ID" value="GGTG_06459"/>
</dbReference>
<reference evidence="2" key="5">
    <citation type="submission" date="2018-04" db="UniProtKB">
        <authorList>
            <consortium name="EnsemblFungi"/>
        </authorList>
    </citation>
    <scope>IDENTIFICATION</scope>
    <source>
        <strain evidence="2">R3-111a-1</strain>
    </source>
</reference>
<sequence>MMMTVAAGTGEGGIRICWHTWSGSHDPGRMTGSDERTNQPWFSFRVTGVTAPMRPYYLVPDELARSLKPRLTTSARSRVRVDFQAKIKPLGLCLLGKKLCQSHKACKRYQEMVKERD</sequence>
<proteinExistence type="predicted"/>
<dbReference type="EMBL" id="GL385397">
    <property type="protein sequence ID" value="EJT76540.1"/>
    <property type="molecule type" value="Genomic_DNA"/>
</dbReference>
<dbReference type="RefSeq" id="XP_009222540.1">
    <property type="nucleotide sequence ID" value="XM_009224276.1"/>
</dbReference>
<evidence type="ECO:0000313" key="3">
    <source>
        <dbReference type="Proteomes" id="UP000006039"/>
    </source>
</evidence>
<evidence type="ECO:0000313" key="2">
    <source>
        <dbReference type="EnsemblFungi" id="EJT76540"/>
    </source>
</evidence>
<dbReference type="GeneID" id="20346917"/>
<name>J3NYV7_GAET3</name>
<gene>
    <name evidence="2" type="primary">20346917</name>
    <name evidence="1" type="ORF">GGTG_06459</name>
</gene>
<protein>
    <submittedName>
        <fullName evidence="1 2">Uncharacterized protein</fullName>
    </submittedName>
</protein>
<reference evidence="1" key="2">
    <citation type="submission" date="2010-07" db="EMBL/GenBank/DDBJ databases">
        <authorList>
            <consortium name="The Broad Institute Genome Sequencing Platform"/>
            <consortium name="Broad Institute Genome Sequencing Center for Infectious Disease"/>
            <person name="Ma L.-J."/>
            <person name="Dead R."/>
            <person name="Young S."/>
            <person name="Zeng Q."/>
            <person name="Koehrsen M."/>
            <person name="Alvarado L."/>
            <person name="Berlin A."/>
            <person name="Chapman S.B."/>
            <person name="Chen Z."/>
            <person name="Freedman E."/>
            <person name="Gellesch M."/>
            <person name="Goldberg J."/>
            <person name="Griggs A."/>
            <person name="Gujja S."/>
            <person name="Heilman E.R."/>
            <person name="Heiman D."/>
            <person name="Hepburn T."/>
            <person name="Howarth C."/>
            <person name="Jen D."/>
            <person name="Larson L."/>
            <person name="Mehta T."/>
            <person name="Neiman D."/>
            <person name="Pearson M."/>
            <person name="Roberts A."/>
            <person name="Saif S."/>
            <person name="Shea T."/>
            <person name="Shenoy N."/>
            <person name="Sisk P."/>
            <person name="Stolte C."/>
            <person name="Sykes S."/>
            <person name="Walk T."/>
            <person name="White J."/>
            <person name="Yandava C."/>
            <person name="Haas B."/>
            <person name="Nusbaum C."/>
            <person name="Birren B."/>
        </authorList>
    </citation>
    <scope>NUCLEOTIDE SEQUENCE</scope>
    <source>
        <strain evidence="1">R3-111a-1</strain>
    </source>
</reference>
<dbReference type="VEuPathDB" id="FungiDB:GGTG_06459"/>
<accession>J3NYV7</accession>
<organism evidence="1">
    <name type="scientific">Gaeumannomyces tritici (strain R3-111a-1)</name>
    <name type="common">Wheat and barley take-all root rot fungus</name>
    <name type="synonym">Gaeumannomyces graminis var. tritici</name>
    <dbReference type="NCBI Taxonomy" id="644352"/>
    <lineage>
        <taxon>Eukaryota</taxon>
        <taxon>Fungi</taxon>
        <taxon>Dikarya</taxon>
        <taxon>Ascomycota</taxon>
        <taxon>Pezizomycotina</taxon>
        <taxon>Sordariomycetes</taxon>
        <taxon>Sordariomycetidae</taxon>
        <taxon>Magnaporthales</taxon>
        <taxon>Magnaporthaceae</taxon>
        <taxon>Gaeumannomyces</taxon>
    </lineage>
</organism>
<dbReference type="Proteomes" id="UP000006039">
    <property type="component" value="Unassembled WGS sequence"/>
</dbReference>
<reference evidence="2" key="4">
    <citation type="journal article" date="2015" name="G3 (Bethesda)">
        <title>Genome sequences of three phytopathogenic species of the Magnaporthaceae family of fungi.</title>
        <authorList>
            <person name="Okagaki L.H."/>
            <person name="Nunes C.C."/>
            <person name="Sailsbery J."/>
            <person name="Clay B."/>
            <person name="Brown D."/>
            <person name="John T."/>
            <person name="Oh Y."/>
            <person name="Young N."/>
            <person name="Fitzgerald M."/>
            <person name="Haas B.J."/>
            <person name="Zeng Q."/>
            <person name="Young S."/>
            <person name="Adiconis X."/>
            <person name="Fan L."/>
            <person name="Levin J.Z."/>
            <person name="Mitchell T.K."/>
            <person name="Okubara P.A."/>
            <person name="Farman M.L."/>
            <person name="Kohn L.M."/>
            <person name="Birren B."/>
            <person name="Ma L.-J."/>
            <person name="Dean R.A."/>
        </authorList>
    </citation>
    <scope>NUCLEOTIDE SEQUENCE</scope>
    <source>
        <strain evidence="2">R3-111a-1</strain>
    </source>
</reference>
<evidence type="ECO:0000313" key="1">
    <source>
        <dbReference type="EMBL" id="EJT76540.1"/>
    </source>
</evidence>
<dbReference type="AlphaFoldDB" id="J3NYV7"/>
<keyword evidence="3" id="KW-1185">Reference proteome</keyword>
<dbReference type="HOGENOM" id="CLU_2084986_0_0_1"/>
<reference evidence="3" key="1">
    <citation type="submission" date="2010-07" db="EMBL/GenBank/DDBJ databases">
        <title>The genome sequence of Gaeumannomyces graminis var. tritici strain R3-111a-1.</title>
        <authorList>
            <consortium name="The Broad Institute Genome Sequencing Platform"/>
            <person name="Ma L.-J."/>
            <person name="Dead R."/>
            <person name="Young S."/>
            <person name="Zeng Q."/>
            <person name="Koehrsen M."/>
            <person name="Alvarado L."/>
            <person name="Berlin A."/>
            <person name="Chapman S.B."/>
            <person name="Chen Z."/>
            <person name="Freedman E."/>
            <person name="Gellesch M."/>
            <person name="Goldberg J."/>
            <person name="Griggs A."/>
            <person name="Gujja S."/>
            <person name="Heilman E.R."/>
            <person name="Heiman D."/>
            <person name="Hepburn T."/>
            <person name="Howarth C."/>
            <person name="Jen D."/>
            <person name="Larson L."/>
            <person name="Mehta T."/>
            <person name="Neiman D."/>
            <person name="Pearson M."/>
            <person name="Roberts A."/>
            <person name="Saif S."/>
            <person name="Shea T."/>
            <person name="Shenoy N."/>
            <person name="Sisk P."/>
            <person name="Stolte C."/>
            <person name="Sykes S."/>
            <person name="Walk T."/>
            <person name="White J."/>
            <person name="Yandava C."/>
            <person name="Haas B."/>
            <person name="Nusbaum C."/>
            <person name="Birren B."/>
        </authorList>
    </citation>
    <scope>NUCLEOTIDE SEQUENCE [LARGE SCALE GENOMIC DNA]</scope>
    <source>
        <strain evidence="3">R3-111a-1</strain>
    </source>
</reference>